<evidence type="ECO:0000313" key="2">
    <source>
        <dbReference type="Proteomes" id="UP000683925"/>
    </source>
</evidence>
<evidence type="ECO:0000313" key="1">
    <source>
        <dbReference type="EMBL" id="CAD8151176.1"/>
    </source>
</evidence>
<gene>
    <name evidence="1" type="ORF">POCTA_138.1.T0240333</name>
</gene>
<name>A0A8S1TIZ8_PAROT</name>
<dbReference type="EMBL" id="CAJJDP010000024">
    <property type="protein sequence ID" value="CAD8151176.1"/>
    <property type="molecule type" value="Genomic_DNA"/>
</dbReference>
<dbReference type="Proteomes" id="UP000683925">
    <property type="component" value="Unassembled WGS sequence"/>
</dbReference>
<comment type="caution">
    <text evidence="1">The sequence shown here is derived from an EMBL/GenBank/DDBJ whole genome shotgun (WGS) entry which is preliminary data.</text>
</comment>
<sequence length="196" mass="24025">MKEDKSAQYVYYNLVTSTHRYKKIFGEQIEYFQLKVSEKLPNKNEITVIMRFFPIQFNNEKLQSLQDMRAEELFIYQGYKYGIFKTKDFETAENYRNNLLSYLFSKNIKMLISLQWKRKNRKILIIKYFLKMIVSILVYNQNKKQGFHKAHPKLYHKTLLINRINNKLPWLQFNLLQVLSKFLKKRISLREFHYLK</sequence>
<protein>
    <submittedName>
        <fullName evidence="1">Uncharacterized protein</fullName>
    </submittedName>
</protein>
<accession>A0A8S1TIZ8</accession>
<organism evidence="1 2">
    <name type="scientific">Paramecium octaurelia</name>
    <dbReference type="NCBI Taxonomy" id="43137"/>
    <lineage>
        <taxon>Eukaryota</taxon>
        <taxon>Sar</taxon>
        <taxon>Alveolata</taxon>
        <taxon>Ciliophora</taxon>
        <taxon>Intramacronucleata</taxon>
        <taxon>Oligohymenophorea</taxon>
        <taxon>Peniculida</taxon>
        <taxon>Parameciidae</taxon>
        <taxon>Paramecium</taxon>
    </lineage>
</organism>
<reference evidence="1" key="1">
    <citation type="submission" date="2021-01" db="EMBL/GenBank/DDBJ databases">
        <authorList>
            <consortium name="Genoscope - CEA"/>
            <person name="William W."/>
        </authorList>
    </citation>
    <scope>NUCLEOTIDE SEQUENCE</scope>
</reference>
<dbReference type="AlphaFoldDB" id="A0A8S1TIZ8"/>
<keyword evidence="2" id="KW-1185">Reference proteome</keyword>
<proteinExistence type="predicted"/>